<dbReference type="InterPro" id="IPR050659">
    <property type="entry name" value="Peptidase_M24B"/>
</dbReference>
<comment type="caution">
    <text evidence="3">The sequence shown here is derived from an EMBL/GenBank/DDBJ whole genome shotgun (WGS) entry which is preliminary data.</text>
</comment>
<dbReference type="AlphaFoldDB" id="A0A2V3UGQ1"/>
<sequence length="382" mass="41410">MTIREIYFNDSEYEQRIRKLREAMNVENIDVFVTTNPSNVCYLVGYFTQSTLDMMFLAVPRSGTPVLVIPEFERARFEASAVGAEVAAAWRPGDDPLPFVVREFDRRGLATGQVVVDSGLTYAPHDVVSRLISGLGATGRRNLVEEVRLVKSAAEQECLRRAATFTDAGVTAAFTAARRGATDFEVAASLIGATVRAGSHPLSADPYVCVGWRTGVPHSNRGGEVIGDGDPVWLEFGGCFARYTAPVMRCAVAGKASPDLGALADASNAVLDAILPVLRAGTPASQVAEVGRKAIDPILDRIIFHHHYGYSVGLGFSPSWRDTSHYVINEKNDRPLLSGMVFHLPLMLRIIGRYGAGFSETVIIGDGEPEVLSRTPRTLVEL</sequence>
<dbReference type="InterPro" id="IPR029149">
    <property type="entry name" value="Creatin/AminoP/Spt16_N"/>
</dbReference>
<keyword evidence="3" id="KW-0031">Aminopeptidase</keyword>
<evidence type="ECO:0000259" key="2">
    <source>
        <dbReference type="Pfam" id="PF01321"/>
    </source>
</evidence>
<dbReference type="Gene3D" id="3.90.230.10">
    <property type="entry name" value="Creatinase/methionine aminopeptidase superfamily"/>
    <property type="match status" value="1"/>
</dbReference>
<dbReference type="PANTHER" id="PTHR46112:SF3">
    <property type="entry name" value="AMINOPEPTIDASE YPDF"/>
    <property type="match status" value="1"/>
</dbReference>
<keyword evidence="3" id="KW-0378">Hydrolase</keyword>
<keyword evidence="3" id="KW-0645">Protease</keyword>
<feature type="domain" description="Creatinase N-terminal" evidence="2">
    <location>
        <begin position="16"/>
        <end position="150"/>
    </location>
</feature>
<dbReference type="EMBL" id="QJJK01000001">
    <property type="protein sequence ID" value="PXW64431.1"/>
    <property type="molecule type" value="Genomic_DNA"/>
</dbReference>
<dbReference type="InterPro" id="IPR000587">
    <property type="entry name" value="Creatinase_N"/>
</dbReference>
<dbReference type="SUPFAM" id="SSF53092">
    <property type="entry name" value="Creatinase/prolidase N-terminal domain"/>
    <property type="match status" value="1"/>
</dbReference>
<gene>
    <name evidence="3" type="ORF">C7450_101186</name>
</gene>
<evidence type="ECO:0000259" key="1">
    <source>
        <dbReference type="Pfam" id="PF00557"/>
    </source>
</evidence>
<feature type="domain" description="Peptidase M24" evidence="1">
    <location>
        <begin position="157"/>
        <end position="364"/>
    </location>
</feature>
<dbReference type="RefSeq" id="WP_267211405.1">
    <property type="nucleotide sequence ID" value="NZ_CAKNFM010000006.1"/>
</dbReference>
<dbReference type="Gene3D" id="3.40.350.10">
    <property type="entry name" value="Creatinase/prolidase N-terminal domain"/>
    <property type="match status" value="1"/>
</dbReference>
<dbReference type="Pfam" id="PF00557">
    <property type="entry name" value="Peptidase_M24"/>
    <property type="match status" value="1"/>
</dbReference>
<dbReference type="InterPro" id="IPR000994">
    <property type="entry name" value="Pept_M24"/>
</dbReference>
<dbReference type="PANTHER" id="PTHR46112">
    <property type="entry name" value="AMINOPEPTIDASE"/>
    <property type="match status" value="1"/>
</dbReference>
<dbReference type="Pfam" id="PF01321">
    <property type="entry name" value="Creatinase_N"/>
    <property type="match status" value="1"/>
</dbReference>
<keyword evidence="4" id="KW-1185">Reference proteome</keyword>
<dbReference type="GO" id="GO:0004177">
    <property type="term" value="F:aminopeptidase activity"/>
    <property type="evidence" value="ECO:0007669"/>
    <property type="project" value="UniProtKB-KW"/>
</dbReference>
<dbReference type="CDD" id="cd01066">
    <property type="entry name" value="APP_MetAP"/>
    <property type="match status" value="1"/>
</dbReference>
<dbReference type="SUPFAM" id="SSF55920">
    <property type="entry name" value="Creatinase/aminopeptidase"/>
    <property type="match status" value="1"/>
</dbReference>
<reference evidence="3 4" key="1">
    <citation type="submission" date="2018-05" db="EMBL/GenBank/DDBJ databases">
        <title>Genomic Encyclopedia of Type Strains, Phase IV (KMG-IV): sequencing the most valuable type-strain genomes for metagenomic binning, comparative biology and taxonomic classification.</title>
        <authorList>
            <person name="Goeker M."/>
        </authorList>
    </citation>
    <scope>NUCLEOTIDE SEQUENCE [LARGE SCALE GENOMIC DNA]</scope>
    <source>
        <strain evidence="3 4">DSM 6462</strain>
    </source>
</reference>
<evidence type="ECO:0000313" key="3">
    <source>
        <dbReference type="EMBL" id="PXW64431.1"/>
    </source>
</evidence>
<accession>A0A2V3UGQ1</accession>
<evidence type="ECO:0000313" key="4">
    <source>
        <dbReference type="Proteomes" id="UP000248021"/>
    </source>
</evidence>
<proteinExistence type="predicted"/>
<dbReference type="Proteomes" id="UP000248021">
    <property type="component" value="Unassembled WGS sequence"/>
</dbReference>
<protein>
    <submittedName>
        <fullName evidence="3">Xaa-Pro aminopeptidase</fullName>
    </submittedName>
</protein>
<organism evidence="3 4">
    <name type="scientific">Chelatococcus asaccharovorans</name>
    <dbReference type="NCBI Taxonomy" id="28210"/>
    <lineage>
        <taxon>Bacteria</taxon>
        <taxon>Pseudomonadati</taxon>
        <taxon>Pseudomonadota</taxon>
        <taxon>Alphaproteobacteria</taxon>
        <taxon>Hyphomicrobiales</taxon>
        <taxon>Chelatococcaceae</taxon>
        <taxon>Chelatococcus</taxon>
    </lineage>
</organism>
<dbReference type="InterPro" id="IPR036005">
    <property type="entry name" value="Creatinase/aminopeptidase-like"/>
</dbReference>
<name>A0A2V3UGQ1_9HYPH</name>